<evidence type="ECO:0000313" key="4">
    <source>
        <dbReference type="Proteomes" id="UP000218615"/>
    </source>
</evidence>
<proteinExistence type="predicted"/>
<sequence length="2590" mass="278069">MNKKIYIITILAIIVTTLSQTVSFISGEHQFYQSVQDKCIKCHGDIKNQLSISTNHSSSPCNYCHVKSATDHTNTKPACQDCHNTTQKMNDSFEAHVDFSSMGSKGCIACHTTYNTLVNYSRAEYIDYTITNNYGNWVISNITTIGTMNLSYNAQRTGGDHDVQNVTCEDCHQDIFEAVSLGGHAVVLAKNSTNITNGIQVPYHNNSNTTLEAWCKTCHNRNDANFSTQQHSVRRTTCEECHQAYNSTPHPGNFFANINTVPHLYRSLVCISCHSIGWPAPGGGIHFKVHQEPYFDVTYEIIEPLLITNSTPAGDPTTTVGTAQVFSITLNRPADIYWYNDGSEIFRALSVISSSYTSSSTNVGVYNITAIADDGSATVSKTWNWTVTNQTGNGTGGGGGSFPGGGIITGSASGSSGSNNISGYVFDNNVLALPGAQVQNGSYQNTTNISGFYSITNLPNGTYTFSYSKAGFNTNYSIFTLNGASVENVNVIMYDTTPPASVSNINTSGGNFYINNTWTNPADADFNYTWFRYDNGTTLQNINKSTDYLNLTWSPHYIQNISAQTVDTYNNINPAQVWFNATVPNNAPVQLQIGNKTVDEGQQLIFTASATDADNDTITYGTNATKGILNSTTGNFSWTPGYGDAGVYSWYFNSSDNYGGISTENMAVTVSNVPLSITNSSPVSDPTTIVGSSQTFSITLNRTADIIWYNNGSEAFRVLNVTSATYINSTADVGAYNITAFANDSHDPVLRSWNWTVTPNINGTNVSGGRDGGGGSGGSNNSVSGYVSDNSGLSLGGVLVQNGSYQNTTDASGYYSIVNLSNGTYNFSYSMAGFSTAYFEFTLNGAVVMNANRTLYDVTSAASVSNPAMTTGNFYVNNTWDNPVNADFNYTWFRYSNDTTLQNVSKPVDYLNLTWSPHYTQNISAQTVDTSGNANQTKVWFNTTIPNNAPFQYAIGNKVVNENENLQLNVTVTDADNDSIIYGTNATKGTFNTTTDNFSWTPGYEDAGFYFWNFNSSDGYGGIANENVAVTVISVPLSIISSSPVSDPTTIVGTTQTFGITLNRTANVTWYINNSVVQSNLSVVSANYTNSTAGIGGYNVTAIANDSYDSALRTWNWTVSPQPTYNVSGYVFDNYGSGLGGAVVQSGSNQNTTQASGYYLISGLLNGSYNFSFLKSGFNTGYLEVTVNGTDVTGANKTIYDSVSPASVSNPASATGNSYINNTWVNPTDVDFNYTWFKYINGTNLQNISSSVSYLNLTWSPHYTQNISAQTVDTYGNINQTEIWFNATIPNNPPVQSSIGDRIITAGSLLQFNVTATDADSDPITYGTNATKGTLNSTTGIYSWQTGGSDAGTYVWYFNSTDSYGEAANETITVTVTVAPPSKYIPPAPSNLTSTQGNFWINNSWQAGAGNATDSYNVSVNGSWTNGTTNTHHNDTVGPHGWSNITVWAYNNSDGGSLSPAPVSKSTQVANNAPLQTLIGNRSVDEGDLLAFIVSATDADNDTIIYGTNAAKGSFNTTTGNFSWMPGYGDAGIYTWYFNSSDGYGGISTENIAVTVINVPLSIISSSPAGDPTTTVGTAQEFGVTLNRTANVTWHIDGSTAQTNSTSASANYTNSTADAGTYNVTVAATDGYDSVSKQWNWTVISQPVYAPEIISWNNSKTNNDSLTLAVNTSETVNFNATANQTITTWSWYLDGMNQNNNNDNLTISWNTSGTKSIQVNATNSNGTSNTVTWTVTVLALPEVYNPPSPTNINSTAGSFWVNTTWGPGVGNTTDSYNVSVNGAWTNGTTSTNVNSSLSAHAWQNVTVYAYNASGSGSLSTSAATKDTQVPNNPPVQAPIENKSVNEGQWLNFTVKATDTDNDLTTYGTNATKGYFDTTTGNFSWLTTYSDAGIYTWYFNSSDGYGGVANETITITVNNTPLSVTSFSPPSDPTTTQGTAQVFNIALNRTASVTWYMNGTRVQTNTSVTSASYTNSTAGTGTWNVTASATDGIDTVSRTWNWTVNVQPPANYISPNPTNLQNTTGNFWVNHTWQAGSGNATSSYNVSVNGTWYNGTTNTYYNNTVGPHGWSNITVWAYNSSGAGSLSAGSVSQNTRVPNNPPVQAQIRDMNVTAGNLLTFTVSATDADNDTMTYGTNATKGALNATTGAYSWQTTSSDAGIYVWHFNSSDNYGGVASETITVTVNSVPLSITSSSPVADPSTTVGASQTFGITLNRTANVTWYVNGSTVQTNSSVISANYTNSTAGVGAYNITATASDGSGSVSRIWNWTVISQPSYNVSGYVFDNYGSGLEGVLVQNSSYKSNTSASGYYLINGLLNGTYNFSYSKAGFNAGYLEVTINGADNTTANTTIYDTTPPASISNITATPAPLYINWTWVDPSEPDFDHAAVYIDGTFMRNITRGMQFYNASYFIPNSTHTISTRTVDTYGNVNTTWVNNTAATPPDYTYVSSFQNDTGMVSDFINALNASDGGAPATFTEANVSGAYHLNITTNTTDIPDAGIHTLQLMYNVSGNNFTLQVWNGTSWNNRTTLSDTSPSYRNITLMPEELIPDGAFADNAGSISRYYVLVRYLDESAASQDSLYLDYQRVYSE</sequence>
<name>A0A284VSL5_9EURY</name>
<dbReference type="Gene3D" id="2.60.40.1120">
    <property type="entry name" value="Carboxypeptidase-like, regulatory domain"/>
    <property type="match status" value="4"/>
</dbReference>
<dbReference type="GO" id="GO:0030246">
    <property type="term" value="F:carbohydrate binding"/>
    <property type="evidence" value="ECO:0007669"/>
    <property type="project" value="InterPro"/>
</dbReference>
<dbReference type="Pfam" id="PF13620">
    <property type="entry name" value="CarboxypepD_reg"/>
    <property type="match status" value="1"/>
</dbReference>
<dbReference type="SUPFAM" id="SSF49452">
    <property type="entry name" value="Starch-binding domain-like"/>
    <property type="match status" value="4"/>
</dbReference>
<dbReference type="RefSeq" id="WP_096206873.1">
    <property type="nucleotide sequence ID" value="NZ_FZMP01000214.1"/>
</dbReference>
<dbReference type="CDD" id="cd08168">
    <property type="entry name" value="Cytochrom_C3"/>
    <property type="match status" value="1"/>
</dbReference>
<protein>
    <recommendedName>
        <fullName evidence="2">PKD domain-containing protein</fullName>
    </recommendedName>
</protein>
<evidence type="ECO:0000313" key="3">
    <source>
        <dbReference type="EMBL" id="SNQ62285.1"/>
    </source>
</evidence>
<dbReference type="OrthoDB" id="137612at2157"/>
<dbReference type="Proteomes" id="UP000218615">
    <property type="component" value="Unassembled WGS sequence"/>
</dbReference>
<evidence type="ECO:0000259" key="2">
    <source>
        <dbReference type="PROSITE" id="PS50093"/>
    </source>
</evidence>
<dbReference type="InterPro" id="IPR015919">
    <property type="entry name" value="Cadherin-like_sf"/>
</dbReference>
<keyword evidence="4" id="KW-1185">Reference proteome</keyword>
<dbReference type="SUPFAM" id="SSF48695">
    <property type="entry name" value="Multiheme cytochromes"/>
    <property type="match status" value="1"/>
</dbReference>
<dbReference type="SUPFAM" id="SSF49299">
    <property type="entry name" value="PKD domain"/>
    <property type="match status" value="1"/>
</dbReference>
<dbReference type="InterPro" id="IPR000601">
    <property type="entry name" value="PKD_dom"/>
</dbReference>
<evidence type="ECO:0000256" key="1">
    <source>
        <dbReference type="SAM" id="MobiDB-lite"/>
    </source>
</evidence>
<feature type="domain" description="PKD" evidence="2">
    <location>
        <begin position="1674"/>
        <end position="1737"/>
    </location>
</feature>
<feature type="region of interest" description="Disordered" evidence="1">
    <location>
        <begin position="1819"/>
        <end position="1839"/>
    </location>
</feature>
<dbReference type="GO" id="GO:0016020">
    <property type="term" value="C:membrane"/>
    <property type="evidence" value="ECO:0007669"/>
    <property type="project" value="InterPro"/>
</dbReference>
<dbReference type="InterPro" id="IPR013784">
    <property type="entry name" value="Carb-bd-like_fold"/>
</dbReference>
<dbReference type="SUPFAM" id="SSF49313">
    <property type="entry name" value="Cadherin-like"/>
    <property type="match status" value="4"/>
</dbReference>
<dbReference type="Gene3D" id="2.60.40.10">
    <property type="entry name" value="Immunoglobulins"/>
    <property type="match status" value="6"/>
</dbReference>
<reference evidence="4" key="1">
    <citation type="submission" date="2017-06" db="EMBL/GenBank/DDBJ databases">
        <authorList>
            <person name="Cremers G."/>
        </authorList>
    </citation>
    <scope>NUCLEOTIDE SEQUENCE [LARGE SCALE GENOMIC DNA]</scope>
</reference>
<dbReference type="Gene3D" id="1.10.1130.10">
    <property type="entry name" value="Flavocytochrome C3, Chain A"/>
    <property type="match status" value="1"/>
</dbReference>
<organism evidence="3 4">
    <name type="scientific">Candidatus Methanoperedens nitratireducens</name>
    <dbReference type="NCBI Taxonomy" id="1392998"/>
    <lineage>
        <taxon>Archaea</taxon>
        <taxon>Methanobacteriati</taxon>
        <taxon>Methanobacteriota</taxon>
        <taxon>Stenosarchaea group</taxon>
        <taxon>Methanomicrobia</taxon>
        <taxon>Methanosarcinales</taxon>
        <taxon>ANME-2 cluster</taxon>
        <taxon>Candidatus Methanoperedentaceae</taxon>
        <taxon>Candidatus Methanoperedens</taxon>
    </lineage>
</organism>
<dbReference type="EMBL" id="FZMP01000214">
    <property type="protein sequence ID" value="SNQ62285.1"/>
    <property type="molecule type" value="Genomic_DNA"/>
</dbReference>
<dbReference type="PROSITE" id="PS50093">
    <property type="entry name" value="PKD"/>
    <property type="match status" value="1"/>
</dbReference>
<dbReference type="InterPro" id="IPR035986">
    <property type="entry name" value="PKD_dom_sf"/>
</dbReference>
<gene>
    <name evidence="3" type="ORF">MNV_660023</name>
</gene>
<dbReference type="Pfam" id="PF17963">
    <property type="entry name" value="Big_9"/>
    <property type="match status" value="1"/>
</dbReference>
<dbReference type="InterPro" id="IPR036280">
    <property type="entry name" value="Multihaem_cyt_sf"/>
</dbReference>
<accession>A0A284VSL5</accession>
<dbReference type="GO" id="GO:0005509">
    <property type="term" value="F:calcium ion binding"/>
    <property type="evidence" value="ECO:0007669"/>
    <property type="project" value="InterPro"/>
</dbReference>
<dbReference type="InterPro" id="IPR013783">
    <property type="entry name" value="Ig-like_fold"/>
</dbReference>